<accession>A0A2P5FPQ7</accession>
<dbReference type="EMBL" id="JXTC01000017">
    <property type="protein sequence ID" value="PON99779.1"/>
    <property type="molecule type" value="Genomic_DNA"/>
</dbReference>
<reference evidence="2" key="1">
    <citation type="submission" date="2016-06" db="EMBL/GenBank/DDBJ databases">
        <title>Parallel loss of symbiosis genes in relatives of nitrogen-fixing non-legume Parasponia.</title>
        <authorList>
            <person name="Van Velzen R."/>
            <person name="Holmer R."/>
            <person name="Bu F."/>
            <person name="Rutten L."/>
            <person name="Van Zeijl A."/>
            <person name="Liu W."/>
            <person name="Santuari L."/>
            <person name="Cao Q."/>
            <person name="Sharma T."/>
            <person name="Shen D."/>
            <person name="Roswanjaya Y."/>
            <person name="Wardhani T."/>
            <person name="Kalhor M.S."/>
            <person name="Jansen J."/>
            <person name="Van den Hoogen J."/>
            <person name="Gungor B."/>
            <person name="Hartog M."/>
            <person name="Hontelez J."/>
            <person name="Verver J."/>
            <person name="Yang W.-C."/>
            <person name="Schijlen E."/>
            <person name="Repin R."/>
            <person name="Schilthuizen M."/>
            <person name="Schranz E."/>
            <person name="Heidstra R."/>
            <person name="Miyata K."/>
            <person name="Fedorova E."/>
            <person name="Kohlen W."/>
            <person name="Bisseling T."/>
            <person name="Smit S."/>
            <person name="Geurts R."/>
        </authorList>
    </citation>
    <scope>NUCLEOTIDE SEQUENCE [LARGE SCALE GENOMIC DNA]</scope>
    <source>
        <strain evidence="2">cv. RG33-2</strain>
    </source>
</reference>
<keyword evidence="2" id="KW-1185">Reference proteome</keyword>
<name>A0A2P5FPQ7_TREOI</name>
<proteinExistence type="predicted"/>
<evidence type="ECO:0000313" key="1">
    <source>
        <dbReference type="EMBL" id="PON99779.1"/>
    </source>
</evidence>
<dbReference type="AlphaFoldDB" id="A0A2P5FPQ7"/>
<comment type="caution">
    <text evidence="1">The sequence shown here is derived from an EMBL/GenBank/DDBJ whole genome shotgun (WGS) entry which is preliminary data.</text>
</comment>
<gene>
    <name evidence="1" type="ORF">TorRG33x02_045440</name>
</gene>
<dbReference type="Proteomes" id="UP000237000">
    <property type="component" value="Unassembled WGS sequence"/>
</dbReference>
<organism evidence="1 2">
    <name type="scientific">Trema orientale</name>
    <name type="common">Charcoal tree</name>
    <name type="synonym">Celtis orientalis</name>
    <dbReference type="NCBI Taxonomy" id="63057"/>
    <lineage>
        <taxon>Eukaryota</taxon>
        <taxon>Viridiplantae</taxon>
        <taxon>Streptophyta</taxon>
        <taxon>Embryophyta</taxon>
        <taxon>Tracheophyta</taxon>
        <taxon>Spermatophyta</taxon>
        <taxon>Magnoliopsida</taxon>
        <taxon>eudicotyledons</taxon>
        <taxon>Gunneridae</taxon>
        <taxon>Pentapetalae</taxon>
        <taxon>rosids</taxon>
        <taxon>fabids</taxon>
        <taxon>Rosales</taxon>
        <taxon>Cannabaceae</taxon>
        <taxon>Trema</taxon>
    </lineage>
</organism>
<dbReference type="OrthoDB" id="10278917at2759"/>
<sequence length="115" mass="13507">MNQTMDSKISNTSGCPYRHPSLSLSINLWMPLLSFDCIHIDFYEGNIDGHFYTSSVYFFVLPSSKLERHSDETSQSKMPKRRQCMCTNMKLNLLEKENRKDLYLLVAMRWTSIDK</sequence>
<protein>
    <submittedName>
        <fullName evidence="1">Uncharacterized protein</fullName>
    </submittedName>
</protein>
<evidence type="ECO:0000313" key="2">
    <source>
        <dbReference type="Proteomes" id="UP000237000"/>
    </source>
</evidence>
<dbReference type="InParanoid" id="A0A2P5FPQ7"/>